<name>A0AAW4W3F8_9FIRM</name>
<protein>
    <submittedName>
        <fullName evidence="1">Uncharacterized protein</fullName>
    </submittedName>
</protein>
<comment type="caution">
    <text evidence="1">The sequence shown here is derived from an EMBL/GenBank/DDBJ whole genome shotgun (WGS) entry which is preliminary data.</text>
</comment>
<organism evidence="1 2">
    <name type="scientific">Agathobaculum butyriciproducens</name>
    <dbReference type="NCBI Taxonomy" id="1628085"/>
    <lineage>
        <taxon>Bacteria</taxon>
        <taxon>Bacillati</taxon>
        <taxon>Bacillota</taxon>
        <taxon>Clostridia</taxon>
        <taxon>Eubacteriales</taxon>
        <taxon>Butyricicoccaceae</taxon>
        <taxon>Agathobaculum</taxon>
    </lineage>
</organism>
<reference evidence="1 2" key="1">
    <citation type="submission" date="2021-10" db="EMBL/GenBank/DDBJ databases">
        <title>Anaerobic single-cell dispensing facilitates the cultivation of human gut bacteria.</title>
        <authorList>
            <person name="Afrizal A."/>
        </authorList>
    </citation>
    <scope>NUCLEOTIDE SEQUENCE [LARGE SCALE GENOMIC DNA]</scope>
    <source>
        <strain evidence="1 2">CLA-AA-H270</strain>
    </source>
</reference>
<proteinExistence type="predicted"/>
<dbReference type="EMBL" id="JAJEPX010000036">
    <property type="protein sequence ID" value="MCC2177512.1"/>
    <property type="molecule type" value="Genomic_DNA"/>
</dbReference>
<evidence type="ECO:0000313" key="2">
    <source>
        <dbReference type="Proteomes" id="UP001298753"/>
    </source>
</evidence>
<evidence type="ECO:0000313" key="1">
    <source>
        <dbReference type="EMBL" id="MCC2177512.1"/>
    </source>
</evidence>
<keyword evidence="2" id="KW-1185">Reference proteome</keyword>
<dbReference type="Proteomes" id="UP001298753">
    <property type="component" value="Unassembled WGS sequence"/>
</dbReference>
<sequence>MTVKVAPFSVIPDSADTKIATSSMKLNKFAFDKQQKINRPFLSEMGGCLCVCGPCTPESAGYPQYGCIRSLSRLSPHSAGLFL</sequence>
<accession>A0AAW4W3F8</accession>
<gene>
    <name evidence="1" type="ORF">LKD22_10320</name>
</gene>
<dbReference type="AlphaFoldDB" id="A0AAW4W3F8"/>